<organism evidence="1">
    <name type="scientific">Ignisphaera aggregans</name>
    <dbReference type="NCBI Taxonomy" id="334771"/>
    <lineage>
        <taxon>Archaea</taxon>
        <taxon>Thermoproteota</taxon>
        <taxon>Thermoprotei</taxon>
        <taxon>Desulfurococcales</taxon>
        <taxon>Desulfurococcaceae</taxon>
        <taxon>Ignisphaera</taxon>
    </lineage>
</organism>
<dbReference type="EMBL" id="DSGT01000009">
    <property type="protein sequence ID" value="HEW53185.1"/>
    <property type="molecule type" value="Genomic_DNA"/>
</dbReference>
<dbReference type="Pfam" id="PF04919">
    <property type="entry name" value="DUF655"/>
    <property type="match status" value="1"/>
</dbReference>
<sequence length="218" mass="25728">MSFGRRRRRLWIPDEYAYVLDFMPMGNPYDKHSIHKTSPVAQGIGSKYFTLVEIIPPRGVMLSIGEMVPISTMPRPPELKVFDRLAYEDLTTIARSNLDKIVRNIVVSKERVFVEFFNMAEAINIRLHSLELIPGIGRKTLITILEERRKKPFESFEDIKKRVRISDPVKIITDRIVAELQRMEKYYLFVEPFPPSPHYIFLNYLGYIYEKLNYVEPW</sequence>
<dbReference type="AlphaFoldDB" id="A0A7C2ZVC5"/>
<dbReference type="SUPFAM" id="SSF160975">
    <property type="entry name" value="AF1531-like"/>
    <property type="match status" value="1"/>
</dbReference>
<dbReference type="InterPro" id="IPR012340">
    <property type="entry name" value="NA-bd_OB-fold"/>
</dbReference>
<dbReference type="Gene3D" id="2.40.50.140">
    <property type="entry name" value="Nucleic acid-binding proteins"/>
    <property type="match status" value="1"/>
</dbReference>
<dbReference type="PANTHER" id="PTHR40734:SF1">
    <property type="entry name" value="DNA-BINDING PROTEIN"/>
    <property type="match status" value="1"/>
</dbReference>
<accession>A0A7C2ZVC5</accession>
<dbReference type="InterPro" id="IPR007003">
    <property type="entry name" value="DUF655"/>
</dbReference>
<dbReference type="PANTHER" id="PTHR40734">
    <property type="entry name" value="TRNA-SPECIFIC ADENOSINE DEAMINASE-RELATED"/>
    <property type="match status" value="1"/>
</dbReference>
<name>A0A7C2ZVC5_9CREN</name>
<protein>
    <submittedName>
        <fullName evidence="1">DUF655 domain-containing protein</fullName>
    </submittedName>
</protein>
<dbReference type="Gene3D" id="1.10.150.280">
    <property type="entry name" value="AF1531-like domain"/>
    <property type="match status" value="1"/>
</dbReference>
<evidence type="ECO:0000313" key="1">
    <source>
        <dbReference type="EMBL" id="HEW53185.1"/>
    </source>
</evidence>
<comment type="caution">
    <text evidence="1">The sequence shown here is derived from an EMBL/GenBank/DDBJ whole genome shotgun (WGS) entry which is preliminary data.</text>
</comment>
<gene>
    <name evidence="1" type="ORF">ENO77_03360</name>
</gene>
<proteinExistence type="predicted"/>
<reference evidence="1" key="1">
    <citation type="journal article" date="2020" name="mSystems">
        <title>Genome- and Community-Level Interaction Insights into Carbon Utilization and Element Cycling Functions of Hydrothermarchaeota in Hydrothermal Sediment.</title>
        <authorList>
            <person name="Zhou Z."/>
            <person name="Liu Y."/>
            <person name="Xu W."/>
            <person name="Pan J."/>
            <person name="Luo Z.H."/>
            <person name="Li M."/>
        </authorList>
    </citation>
    <scope>NUCLEOTIDE SEQUENCE [LARGE SCALE GENOMIC DNA]</scope>
    <source>
        <strain evidence="1">SpSt-16</strain>
    </source>
</reference>